<proteinExistence type="predicted"/>
<reference evidence="2" key="1">
    <citation type="journal article" date="2019" name="Curr. Biol.">
        <title>Genome Sequence of Striga asiatica Provides Insight into the Evolution of Plant Parasitism.</title>
        <authorList>
            <person name="Yoshida S."/>
            <person name="Kim S."/>
            <person name="Wafula E.K."/>
            <person name="Tanskanen J."/>
            <person name="Kim Y.M."/>
            <person name="Honaas L."/>
            <person name="Yang Z."/>
            <person name="Spallek T."/>
            <person name="Conn C.E."/>
            <person name="Ichihashi Y."/>
            <person name="Cheong K."/>
            <person name="Cui S."/>
            <person name="Der J.P."/>
            <person name="Gundlach H."/>
            <person name="Jiao Y."/>
            <person name="Hori C."/>
            <person name="Ishida J.K."/>
            <person name="Kasahara H."/>
            <person name="Kiba T."/>
            <person name="Kim M.S."/>
            <person name="Koo N."/>
            <person name="Laohavisit A."/>
            <person name="Lee Y.H."/>
            <person name="Lumba S."/>
            <person name="McCourt P."/>
            <person name="Mortimer J.C."/>
            <person name="Mutuku J.M."/>
            <person name="Nomura T."/>
            <person name="Sasaki-Sekimoto Y."/>
            <person name="Seto Y."/>
            <person name="Wang Y."/>
            <person name="Wakatake T."/>
            <person name="Sakakibara H."/>
            <person name="Demura T."/>
            <person name="Yamaguchi S."/>
            <person name="Yoneyama K."/>
            <person name="Manabe R.I."/>
            <person name="Nelson D.C."/>
            <person name="Schulman A.H."/>
            <person name="Timko M.P."/>
            <person name="dePamphilis C.W."/>
            <person name="Choi D."/>
            <person name="Shirasu K."/>
        </authorList>
    </citation>
    <scope>NUCLEOTIDE SEQUENCE [LARGE SCALE GENOMIC DNA]</scope>
    <source>
        <strain evidence="2">cv. UVA1</strain>
    </source>
</reference>
<gene>
    <name evidence="1" type="ORF">STAS_24997</name>
</gene>
<dbReference type="Proteomes" id="UP000325081">
    <property type="component" value="Unassembled WGS sequence"/>
</dbReference>
<sequence>MGENNGLGPIMIYANNHKKKVSIKIKIYFLLLPDIPLLSRRLHGKRFSDRLPGDDDRGNGSVDDLVEGVRLGGEWVGVEGDVLGGEAVGRGVAAGLVADVLTCRAAAVDPGGFWVRK</sequence>
<organism evidence="1 2">
    <name type="scientific">Striga asiatica</name>
    <name type="common">Asiatic witchweed</name>
    <name type="synonym">Buchnera asiatica</name>
    <dbReference type="NCBI Taxonomy" id="4170"/>
    <lineage>
        <taxon>Eukaryota</taxon>
        <taxon>Viridiplantae</taxon>
        <taxon>Streptophyta</taxon>
        <taxon>Embryophyta</taxon>
        <taxon>Tracheophyta</taxon>
        <taxon>Spermatophyta</taxon>
        <taxon>Magnoliopsida</taxon>
        <taxon>eudicotyledons</taxon>
        <taxon>Gunneridae</taxon>
        <taxon>Pentapetalae</taxon>
        <taxon>asterids</taxon>
        <taxon>lamiids</taxon>
        <taxon>Lamiales</taxon>
        <taxon>Orobanchaceae</taxon>
        <taxon>Buchnereae</taxon>
        <taxon>Striga</taxon>
    </lineage>
</organism>
<evidence type="ECO:0000313" key="2">
    <source>
        <dbReference type="Proteomes" id="UP000325081"/>
    </source>
</evidence>
<dbReference type="AlphaFoldDB" id="A0A5A7QS18"/>
<comment type="caution">
    <text evidence="1">The sequence shown here is derived from an EMBL/GenBank/DDBJ whole genome shotgun (WGS) entry which is preliminary data.</text>
</comment>
<keyword evidence="2" id="KW-1185">Reference proteome</keyword>
<accession>A0A5A7QS18</accession>
<evidence type="ECO:0000313" key="1">
    <source>
        <dbReference type="EMBL" id="GER47849.1"/>
    </source>
</evidence>
<protein>
    <submittedName>
        <fullName evidence="1">Hemolysin transporter protein shlB</fullName>
    </submittedName>
</protein>
<dbReference type="EMBL" id="BKCP01008070">
    <property type="protein sequence ID" value="GER47849.1"/>
    <property type="molecule type" value="Genomic_DNA"/>
</dbReference>
<name>A0A5A7QS18_STRAF</name>